<sequence length="406" mass="45970">MKILLLTNLFAVIPFFSSAWLPSSLPQRRTTLTLPASLKESPQTDQMREDIEAMRKEALKRLEALEHQMEEMQHKQSETKGRSELPSKTLKLTPPPTVQSHAFFEEPVEKQTLPILEEQKKELESVIHAPLDLLEDTRWKIAFNIGREKGTWMPPEWGASGDRLRFQVVLDFTPEFTATSDEFFMTSSAPTKVCKVVDGFVFPSGVGSHSVGRQALPVDATGIFQVARGQGPAGTDILRFYITLDEDLTFKDHKSDVVVPAGRIYGTCGYFSTSPHSHAVKDLLAKHYHDLVMQYEALRQQIDNDTRLFSIEHVKRLKEQWSLRKRIESAAKDVERARQKDPERSQLRLSNKGDVALTKDGGVCCKTIKGVAIEYRILGKMEVGCMGRREINSEDDAARRSPRLHP</sequence>
<proteinExistence type="predicted"/>
<evidence type="ECO:0000256" key="2">
    <source>
        <dbReference type="SAM" id="SignalP"/>
    </source>
</evidence>
<feature type="compositionally biased region" description="Basic and acidic residues" evidence="1">
    <location>
        <begin position="70"/>
        <end position="85"/>
    </location>
</feature>
<accession>A0A1Z5JH54</accession>
<evidence type="ECO:0008006" key="5">
    <source>
        <dbReference type="Google" id="ProtNLM"/>
    </source>
</evidence>
<evidence type="ECO:0000256" key="1">
    <source>
        <dbReference type="SAM" id="MobiDB-lite"/>
    </source>
</evidence>
<dbReference type="AlphaFoldDB" id="A0A1Z5JH54"/>
<keyword evidence="2" id="KW-0732">Signal</keyword>
<organism evidence="3 4">
    <name type="scientific">Fistulifera solaris</name>
    <name type="common">Oleaginous diatom</name>
    <dbReference type="NCBI Taxonomy" id="1519565"/>
    <lineage>
        <taxon>Eukaryota</taxon>
        <taxon>Sar</taxon>
        <taxon>Stramenopiles</taxon>
        <taxon>Ochrophyta</taxon>
        <taxon>Bacillariophyta</taxon>
        <taxon>Bacillariophyceae</taxon>
        <taxon>Bacillariophycidae</taxon>
        <taxon>Naviculales</taxon>
        <taxon>Naviculaceae</taxon>
        <taxon>Fistulifera</taxon>
    </lineage>
</organism>
<dbReference type="Proteomes" id="UP000198406">
    <property type="component" value="Unassembled WGS sequence"/>
</dbReference>
<feature type="signal peptide" evidence="2">
    <location>
        <begin position="1"/>
        <end position="19"/>
    </location>
</feature>
<dbReference type="OrthoDB" id="45740at2759"/>
<keyword evidence="4" id="KW-1185">Reference proteome</keyword>
<gene>
    <name evidence="3" type="ORF">FisN_17Hh193</name>
</gene>
<evidence type="ECO:0000313" key="3">
    <source>
        <dbReference type="EMBL" id="GAX13256.1"/>
    </source>
</evidence>
<name>A0A1Z5JH54_FISSO</name>
<protein>
    <recommendedName>
        <fullName evidence="5">GOLD domain-containing protein</fullName>
    </recommendedName>
</protein>
<feature type="chain" id="PRO_5012102659" description="GOLD domain-containing protein" evidence="2">
    <location>
        <begin position="20"/>
        <end position="406"/>
    </location>
</feature>
<evidence type="ECO:0000313" key="4">
    <source>
        <dbReference type="Proteomes" id="UP000198406"/>
    </source>
</evidence>
<dbReference type="InParanoid" id="A0A1Z5JH54"/>
<feature type="region of interest" description="Disordered" evidence="1">
    <location>
        <begin position="70"/>
        <end position="92"/>
    </location>
</feature>
<comment type="caution">
    <text evidence="3">The sequence shown here is derived from an EMBL/GenBank/DDBJ whole genome shotgun (WGS) entry which is preliminary data.</text>
</comment>
<dbReference type="EMBL" id="BDSP01000061">
    <property type="protein sequence ID" value="GAX13256.1"/>
    <property type="molecule type" value="Genomic_DNA"/>
</dbReference>
<reference evidence="3 4" key="1">
    <citation type="journal article" date="2015" name="Plant Cell">
        <title>Oil accumulation by the oleaginous diatom Fistulifera solaris as revealed by the genome and transcriptome.</title>
        <authorList>
            <person name="Tanaka T."/>
            <person name="Maeda Y."/>
            <person name="Veluchamy A."/>
            <person name="Tanaka M."/>
            <person name="Abida H."/>
            <person name="Marechal E."/>
            <person name="Bowler C."/>
            <person name="Muto M."/>
            <person name="Sunaga Y."/>
            <person name="Tanaka M."/>
            <person name="Yoshino T."/>
            <person name="Taniguchi T."/>
            <person name="Fukuda Y."/>
            <person name="Nemoto M."/>
            <person name="Matsumoto M."/>
            <person name="Wong P.S."/>
            <person name="Aburatani S."/>
            <person name="Fujibuchi W."/>
        </authorList>
    </citation>
    <scope>NUCLEOTIDE SEQUENCE [LARGE SCALE GENOMIC DNA]</scope>
    <source>
        <strain evidence="3 4">JPCC DA0580</strain>
    </source>
</reference>